<dbReference type="PANTHER" id="PTHR32347:SF14">
    <property type="entry name" value="EFFLUX SYSTEM COMPONENT YKNX-RELATED"/>
    <property type="match status" value="1"/>
</dbReference>
<evidence type="ECO:0000256" key="2">
    <source>
        <dbReference type="ARBA" id="ARBA00023054"/>
    </source>
</evidence>
<evidence type="ECO:0000313" key="8">
    <source>
        <dbReference type="EMBL" id="KQB84709.1"/>
    </source>
</evidence>
<organism evidence="8 9">
    <name type="scientific">Corynebacterium oculi</name>
    <dbReference type="NCBI Taxonomy" id="1544416"/>
    <lineage>
        <taxon>Bacteria</taxon>
        <taxon>Bacillati</taxon>
        <taxon>Actinomycetota</taxon>
        <taxon>Actinomycetes</taxon>
        <taxon>Mycobacteriales</taxon>
        <taxon>Corynebacteriaceae</taxon>
        <taxon>Corynebacterium</taxon>
    </lineage>
</organism>
<accession>A0A0Q0UAC9</accession>
<proteinExistence type="predicted"/>
<dbReference type="PATRIC" id="fig|1544416.3.peg.1526"/>
<dbReference type="RefSeq" id="WP_055122595.1">
    <property type="nucleotide sequence ID" value="NZ_LKST01000002.1"/>
</dbReference>
<dbReference type="OrthoDB" id="3268957at2"/>
<dbReference type="EMBL" id="LKST01000002">
    <property type="protein sequence ID" value="KQB84709.1"/>
    <property type="molecule type" value="Genomic_DNA"/>
</dbReference>
<dbReference type="Gene3D" id="2.40.50.100">
    <property type="match status" value="1"/>
</dbReference>
<feature type="domain" description="Multidrug resistance protein MdtA-like C-terminal permuted SH3" evidence="6">
    <location>
        <begin position="546"/>
        <end position="602"/>
    </location>
</feature>
<evidence type="ECO:0000256" key="1">
    <source>
        <dbReference type="ARBA" id="ARBA00004196"/>
    </source>
</evidence>
<dbReference type="InterPro" id="IPR050465">
    <property type="entry name" value="UPF0194_transport"/>
</dbReference>
<gene>
    <name evidence="8" type="primary">macA</name>
    <name evidence="8" type="ORF">Cocul_01520</name>
</gene>
<feature type="compositionally biased region" description="Low complexity" evidence="4">
    <location>
        <begin position="76"/>
        <end position="85"/>
    </location>
</feature>
<dbReference type="PANTHER" id="PTHR32347">
    <property type="entry name" value="EFFLUX SYSTEM COMPONENT YKNX-RELATED"/>
    <property type="match status" value="1"/>
</dbReference>
<dbReference type="STRING" id="1544416.Cocul_01520"/>
<feature type="transmembrane region" description="Helical" evidence="5">
    <location>
        <begin position="197"/>
        <end position="218"/>
    </location>
</feature>
<comment type="caution">
    <text evidence="8">The sequence shown here is derived from an EMBL/GenBank/DDBJ whole genome shotgun (WGS) entry which is preliminary data.</text>
</comment>
<reference evidence="8 9" key="1">
    <citation type="submission" date="2015-10" db="EMBL/GenBank/DDBJ databases">
        <title>Corynebacteirum lowii and Corynebacterium oculi species nova, derived from human clinical disease and and emended description of Corynebacterium mastiditis.</title>
        <authorList>
            <person name="Bernard K."/>
            <person name="Pacheco A.L."/>
            <person name="Mcdougall C."/>
            <person name="Burtx T."/>
            <person name="Weibe D."/>
            <person name="Tyler S."/>
            <person name="Olson A.B."/>
            <person name="Cnockaert M."/>
            <person name="Eguchi H."/>
            <person name="Kuwahara T."/>
            <person name="Nakayama-Imaohji H."/>
            <person name="Boudewijins M."/>
            <person name="Van Hoecke F."/>
            <person name="Bernier A.-M."/>
            <person name="Vandamme P."/>
        </authorList>
    </citation>
    <scope>NUCLEOTIDE SEQUENCE [LARGE SCALE GENOMIC DNA]</scope>
    <source>
        <strain evidence="8 9">NML 130210</strain>
    </source>
</reference>
<feature type="compositionally biased region" description="Acidic residues" evidence="4">
    <location>
        <begin position="159"/>
        <end position="176"/>
    </location>
</feature>
<dbReference type="GO" id="GO:0030313">
    <property type="term" value="C:cell envelope"/>
    <property type="evidence" value="ECO:0007669"/>
    <property type="project" value="UniProtKB-SubCell"/>
</dbReference>
<evidence type="ECO:0000256" key="3">
    <source>
        <dbReference type="SAM" id="Coils"/>
    </source>
</evidence>
<evidence type="ECO:0000259" key="6">
    <source>
        <dbReference type="Pfam" id="PF25967"/>
    </source>
</evidence>
<dbReference type="Gene3D" id="2.40.420.20">
    <property type="match status" value="1"/>
</dbReference>
<sequence length="625" mass="65044">MNTENDPPKLIEGSLYNEVPLPSRGGGDNKTRNAEQAGQSGENPGVSGSASAAGSAQASGQTSAQAHSDAAEGDAEAAAAEAAAARDYQNPDSDSSYASQTEIAAGSTRAGASGFSAADVNDEDKVGFGATSLSTTAMGEQEQESASWGIPEDSVALGDAEDPSEEDSTEEGEEDPEAIRENAEEEEERKKKRRRTLLTLLALLLLLLLIFVGCRSVFGAGDSSNDSELTAADVQPVSTDGIVNRIAVSGTIEPDKTETISAPAAAKVEKIEVAVGDRVEPDQVVATLNTEDLDEQLAEAEKHADAVRKEGDAAVAAAEKEYERFKAEAARGNATIIYGGTEYTLDQARSNPEIEPEALQQALAEANVVDTGVTQKDVDAQAKVVRDTRKSADDADKEAEKAVDKLREQIDDASVKASIAGVVTDIKAKEGQTAEGAMLTVADDSAFKLRGEVKETDIDKVAEGSPVTFTTPATGEQEFTGEVVSVSPVAGNGTVQEDASSSSGSPASGAKVTFPVEIAVTGDTEGLRMGASARAKILQEIAKDTMTVPAEAVYPSDNGNEVVLVVSRDSRVVEREVQTGETDGYLVAVTGGDLKASDQVILQPFNYQDLEGKKVTVSTGAAFVE</sequence>
<feature type="compositionally biased region" description="Low complexity" evidence="4">
    <location>
        <begin position="47"/>
        <end position="68"/>
    </location>
</feature>
<feature type="region of interest" description="Disordered" evidence="4">
    <location>
        <begin position="1"/>
        <end position="191"/>
    </location>
</feature>
<keyword evidence="5" id="KW-0812">Transmembrane</keyword>
<protein>
    <submittedName>
        <fullName evidence="8">Macrolide export protein MacA</fullName>
    </submittedName>
</protein>
<feature type="compositionally biased region" description="Polar residues" evidence="4">
    <location>
        <begin position="90"/>
        <end position="102"/>
    </location>
</feature>
<dbReference type="InterPro" id="IPR058627">
    <property type="entry name" value="MdtA-like_C"/>
</dbReference>
<dbReference type="Proteomes" id="UP000050517">
    <property type="component" value="Unassembled WGS sequence"/>
</dbReference>
<dbReference type="AlphaFoldDB" id="A0A0Q0UAC9"/>
<comment type="subcellular location">
    <subcellularLocation>
        <location evidence="1">Cell envelope</location>
    </subcellularLocation>
</comment>
<evidence type="ECO:0000313" key="9">
    <source>
        <dbReference type="Proteomes" id="UP000050517"/>
    </source>
</evidence>
<evidence type="ECO:0000259" key="7">
    <source>
        <dbReference type="Pfam" id="PF25990"/>
    </source>
</evidence>
<keyword evidence="2 3" id="KW-0175">Coiled coil</keyword>
<evidence type="ECO:0000256" key="5">
    <source>
        <dbReference type="SAM" id="Phobius"/>
    </source>
</evidence>
<keyword evidence="5" id="KW-1133">Transmembrane helix</keyword>
<dbReference type="Pfam" id="PF25967">
    <property type="entry name" value="RND-MFP_C"/>
    <property type="match status" value="1"/>
</dbReference>
<dbReference type="InterPro" id="IPR058636">
    <property type="entry name" value="Beta-barrel_YknX"/>
</dbReference>
<name>A0A0Q0UAC9_9CORY</name>
<dbReference type="Gene3D" id="2.40.30.170">
    <property type="match status" value="1"/>
</dbReference>
<feature type="coiled-coil region" evidence="3">
    <location>
        <begin position="290"/>
        <end position="335"/>
    </location>
</feature>
<feature type="coiled-coil region" evidence="3">
    <location>
        <begin position="389"/>
        <end position="416"/>
    </location>
</feature>
<dbReference type="Pfam" id="PF25990">
    <property type="entry name" value="Beta-barrel_YknX"/>
    <property type="match status" value="1"/>
</dbReference>
<keyword evidence="5" id="KW-0472">Membrane</keyword>
<keyword evidence="9" id="KW-1185">Reference proteome</keyword>
<feature type="domain" description="YknX-like beta-barrel" evidence="7">
    <location>
        <begin position="448"/>
        <end position="537"/>
    </location>
</feature>
<evidence type="ECO:0000256" key="4">
    <source>
        <dbReference type="SAM" id="MobiDB-lite"/>
    </source>
</evidence>